<dbReference type="Proteomes" id="UP000472372">
    <property type="component" value="Chromosome 7"/>
</dbReference>
<reference evidence="1" key="1">
    <citation type="submission" date="2021-02" db="EMBL/GenBank/DDBJ databases">
        <authorList>
            <person name="Syme A R."/>
            <person name="Syme A R."/>
            <person name="Moolhuijzen P."/>
        </authorList>
    </citation>
    <scope>NUCLEOTIDE SEQUENCE</scope>
    <source>
        <strain evidence="1">W1-1</strain>
    </source>
</reference>
<dbReference type="AlphaFoldDB" id="A0A6S6W1T1"/>
<organism evidence="1 3">
    <name type="scientific">Pyrenophora teres f. teres</name>
    <dbReference type="NCBI Taxonomy" id="97479"/>
    <lineage>
        <taxon>Eukaryota</taxon>
        <taxon>Fungi</taxon>
        <taxon>Dikarya</taxon>
        <taxon>Ascomycota</taxon>
        <taxon>Pezizomycotina</taxon>
        <taxon>Dothideomycetes</taxon>
        <taxon>Pleosporomycetidae</taxon>
        <taxon>Pleosporales</taxon>
        <taxon>Pleosporineae</taxon>
        <taxon>Pleosporaceae</taxon>
        <taxon>Pyrenophora</taxon>
    </lineage>
</organism>
<evidence type="ECO:0000313" key="1">
    <source>
        <dbReference type="EMBL" id="CAE7034486.1"/>
    </source>
</evidence>
<protein>
    <submittedName>
        <fullName evidence="1">Uncharacterized protein</fullName>
    </submittedName>
</protein>
<evidence type="ECO:0000313" key="3">
    <source>
        <dbReference type="Proteomes" id="UP000472372"/>
    </source>
</evidence>
<dbReference type="EMBL" id="HG992983">
    <property type="protein sequence ID" value="CAE7192106.1"/>
    <property type="molecule type" value="Genomic_DNA"/>
</dbReference>
<name>A0A6S6W1T1_9PLEO</name>
<accession>A0A6S6W1T1</accession>
<dbReference type="EMBL" id="HG992980">
    <property type="protein sequence ID" value="CAE7034486.1"/>
    <property type="molecule type" value="Genomic_DNA"/>
</dbReference>
<dbReference type="Proteomes" id="UP000472372">
    <property type="component" value="Chromosome 4"/>
</dbReference>
<evidence type="ECO:0000313" key="2">
    <source>
        <dbReference type="EMBL" id="CAE7192106.1"/>
    </source>
</evidence>
<gene>
    <name evidence="1" type="ORF">PTTW11_05455</name>
    <name evidence="2" type="ORF">PTTW11_07488</name>
</gene>
<sequence length="221" mass="25456">MSTRGRTLWATSDESRQIRKKTISYILTKMPILLTQYQQFRAHIATTYYSRRQDIPLYIKATLIEENLSTPQQVAAGAIFCNPPLELYFNDNIYSPEEKEAYTTEEERMATKIKGLTQRLLELSVCETWDKVMELPFELRAMIYDQVIAGGSCIVADPLYGRGQMINLHDSFCLPNVVDCWVKWTVTRQDLMGEAAEYWHVETVRREQGKVKGSNRASGIV</sequence>
<proteinExistence type="predicted"/>